<dbReference type="InterPro" id="IPR027417">
    <property type="entry name" value="P-loop_NTPase"/>
</dbReference>
<feature type="domain" description="ATPase AAA-type core" evidence="1">
    <location>
        <begin position="152"/>
        <end position="289"/>
    </location>
</feature>
<protein>
    <recommendedName>
        <fullName evidence="1">ATPase AAA-type core domain-containing protein</fullName>
    </recommendedName>
</protein>
<evidence type="ECO:0000259" key="1">
    <source>
        <dbReference type="Pfam" id="PF00004"/>
    </source>
</evidence>
<reference evidence="2" key="1">
    <citation type="journal article" date="2020" name="Nature">
        <title>Giant virus diversity and host interactions through global metagenomics.</title>
        <authorList>
            <person name="Schulz F."/>
            <person name="Roux S."/>
            <person name="Paez-Espino D."/>
            <person name="Jungbluth S."/>
            <person name="Walsh D.A."/>
            <person name="Denef V.J."/>
            <person name="McMahon K.D."/>
            <person name="Konstantinidis K.T."/>
            <person name="Eloe-Fadrosh E.A."/>
            <person name="Kyrpides N.C."/>
            <person name="Woyke T."/>
        </authorList>
    </citation>
    <scope>NUCLEOTIDE SEQUENCE</scope>
    <source>
        <strain evidence="2">GVMAG-M-3300023179-107</strain>
    </source>
</reference>
<dbReference type="GO" id="GO:0006515">
    <property type="term" value="P:protein quality control for misfolded or incompletely synthesized proteins"/>
    <property type="evidence" value="ECO:0007669"/>
    <property type="project" value="TreeGrafter"/>
</dbReference>
<dbReference type="InterPro" id="IPR003959">
    <property type="entry name" value="ATPase_AAA_core"/>
</dbReference>
<dbReference type="AlphaFoldDB" id="A0A6C0E204"/>
<dbReference type="GO" id="GO:0051131">
    <property type="term" value="P:chaperone-mediated protein complex assembly"/>
    <property type="evidence" value="ECO:0007669"/>
    <property type="project" value="TreeGrafter"/>
</dbReference>
<organism evidence="2">
    <name type="scientific">viral metagenome</name>
    <dbReference type="NCBI Taxonomy" id="1070528"/>
    <lineage>
        <taxon>unclassified sequences</taxon>
        <taxon>metagenomes</taxon>
        <taxon>organismal metagenomes</taxon>
    </lineage>
</organism>
<accession>A0A6C0E204</accession>
<dbReference type="GO" id="GO:0004176">
    <property type="term" value="F:ATP-dependent peptidase activity"/>
    <property type="evidence" value="ECO:0007669"/>
    <property type="project" value="InterPro"/>
</dbReference>
<dbReference type="PANTHER" id="PTHR43718:SF2">
    <property type="entry name" value="LON PROTEASE HOMOLOG, MITOCHONDRIAL"/>
    <property type="match status" value="1"/>
</dbReference>
<name>A0A6C0E204_9ZZZZ</name>
<dbReference type="GO" id="GO:0007005">
    <property type="term" value="P:mitochondrion organization"/>
    <property type="evidence" value="ECO:0007669"/>
    <property type="project" value="TreeGrafter"/>
</dbReference>
<dbReference type="GO" id="GO:0005759">
    <property type="term" value="C:mitochondrial matrix"/>
    <property type="evidence" value="ECO:0007669"/>
    <property type="project" value="TreeGrafter"/>
</dbReference>
<evidence type="ECO:0000313" key="2">
    <source>
        <dbReference type="EMBL" id="QHT22299.1"/>
    </source>
</evidence>
<dbReference type="InterPro" id="IPR027065">
    <property type="entry name" value="Lon_Prtase"/>
</dbReference>
<sequence>MNQCQYIFKKGAKKNTKCTNQPINQATFCSKHIQEQNDELISTKLKIMALETSPENKHVMWKHYKNMSRLESSSTEYYKNKLFLDGCLSYPWNKFYSLCDKLKEYDNVHNYIQAVSAEFDDQIYGMPHVKNELVNFICKFISNPLSTRNNIALHGVAGVGKNKIISAFAKILGIPMQCISLGGIKDSSFFLGHGYVYVESGPGKIIQNVINSKVTNPLLYFDELDKVSNTDSGKDVFSFLTYLTDPAQNKTFTDHYFYGMHFDLSKVLFVFSFNDISKIDPVLLDRLNIVHIPSPNNTEKVRILQNYCIPEICTNIGIQHKIIMTNESVLDVIKHCDTYIDANISSGIRECYRILEKIVMEINKDLLLNIINIQDGAPYYLSPDFFKKYFDKVIFTQRSDNTSFMHMYI</sequence>
<dbReference type="EMBL" id="MN739708">
    <property type="protein sequence ID" value="QHT22299.1"/>
    <property type="molecule type" value="Genomic_DNA"/>
</dbReference>
<dbReference type="Gene3D" id="3.40.50.300">
    <property type="entry name" value="P-loop containing nucleotide triphosphate hydrolases"/>
    <property type="match status" value="1"/>
</dbReference>
<dbReference type="GO" id="GO:0003697">
    <property type="term" value="F:single-stranded DNA binding"/>
    <property type="evidence" value="ECO:0007669"/>
    <property type="project" value="TreeGrafter"/>
</dbReference>
<dbReference type="PANTHER" id="PTHR43718">
    <property type="entry name" value="LON PROTEASE"/>
    <property type="match status" value="1"/>
</dbReference>
<proteinExistence type="predicted"/>
<dbReference type="Gene3D" id="1.10.8.60">
    <property type="match status" value="1"/>
</dbReference>
<dbReference type="GO" id="GO:0005524">
    <property type="term" value="F:ATP binding"/>
    <property type="evidence" value="ECO:0007669"/>
    <property type="project" value="InterPro"/>
</dbReference>
<dbReference type="SUPFAM" id="SSF52540">
    <property type="entry name" value="P-loop containing nucleoside triphosphate hydrolases"/>
    <property type="match status" value="1"/>
</dbReference>
<dbReference type="Pfam" id="PF00004">
    <property type="entry name" value="AAA"/>
    <property type="match status" value="1"/>
</dbReference>
<dbReference type="GO" id="GO:0016887">
    <property type="term" value="F:ATP hydrolysis activity"/>
    <property type="evidence" value="ECO:0007669"/>
    <property type="project" value="InterPro"/>
</dbReference>
<dbReference type="GO" id="GO:0004252">
    <property type="term" value="F:serine-type endopeptidase activity"/>
    <property type="evidence" value="ECO:0007669"/>
    <property type="project" value="InterPro"/>
</dbReference>